<evidence type="ECO:0000313" key="1">
    <source>
        <dbReference type="Ensembl" id="ENSCPGP00000020428.1"/>
    </source>
</evidence>
<evidence type="ECO:0000313" key="2">
    <source>
        <dbReference type="Proteomes" id="UP000694419"/>
    </source>
</evidence>
<organism evidence="1 2">
    <name type="scientific">Calidris pygmaea</name>
    <name type="common">Spoon-billed sandpiper</name>
    <dbReference type="NCBI Taxonomy" id="425635"/>
    <lineage>
        <taxon>Eukaryota</taxon>
        <taxon>Metazoa</taxon>
        <taxon>Chordata</taxon>
        <taxon>Craniata</taxon>
        <taxon>Vertebrata</taxon>
        <taxon>Euteleostomi</taxon>
        <taxon>Archelosauria</taxon>
        <taxon>Archosauria</taxon>
        <taxon>Dinosauria</taxon>
        <taxon>Saurischia</taxon>
        <taxon>Theropoda</taxon>
        <taxon>Coelurosauria</taxon>
        <taxon>Aves</taxon>
        <taxon>Neognathae</taxon>
        <taxon>Neoaves</taxon>
        <taxon>Charadriiformes</taxon>
        <taxon>Scolopacidae</taxon>
        <taxon>Calidris</taxon>
    </lineage>
</organism>
<dbReference type="Proteomes" id="UP000694419">
    <property type="component" value="Unplaced"/>
</dbReference>
<proteinExistence type="predicted"/>
<reference evidence="1" key="1">
    <citation type="submission" date="2025-08" db="UniProtKB">
        <authorList>
            <consortium name="Ensembl"/>
        </authorList>
    </citation>
    <scope>IDENTIFICATION</scope>
</reference>
<reference evidence="1" key="2">
    <citation type="submission" date="2025-09" db="UniProtKB">
        <authorList>
            <consortium name="Ensembl"/>
        </authorList>
    </citation>
    <scope>IDENTIFICATION</scope>
</reference>
<sequence>MEPVSAHLLGAGPASMAVHLGLAVEVSSGPCCLCIALHRGYAVLTELPRDVLPTHRHCQAMEDLVLEVHLSHTHGEVKWYKDGEKLQDTGRVRLEEDGARRLTIKQAELGDALAGAEPRGARGRRRVLLRVQRRPDAGDADGAG</sequence>
<dbReference type="InterPro" id="IPR013783">
    <property type="entry name" value="Ig-like_fold"/>
</dbReference>
<protein>
    <submittedName>
        <fullName evidence="1">Uncharacterized protein</fullName>
    </submittedName>
</protein>
<dbReference type="Gene3D" id="2.60.40.10">
    <property type="entry name" value="Immunoglobulins"/>
    <property type="match status" value="1"/>
</dbReference>
<keyword evidence="2" id="KW-1185">Reference proteome</keyword>
<accession>A0A8C3KCM0</accession>
<dbReference type="AlphaFoldDB" id="A0A8C3KCM0"/>
<dbReference type="SUPFAM" id="SSF48726">
    <property type="entry name" value="Immunoglobulin"/>
    <property type="match status" value="1"/>
</dbReference>
<dbReference type="Ensembl" id="ENSCPGT00000022391.1">
    <property type="protein sequence ID" value="ENSCPGP00000020428.1"/>
    <property type="gene ID" value="ENSCPGG00000014305.1"/>
</dbReference>
<dbReference type="InterPro" id="IPR036179">
    <property type="entry name" value="Ig-like_dom_sf"/>
</dbReference>
<name>A0A8C3KCM0_9CHAR</name>